<organism evidence="1">
    <name type="scientific">uncultured bacterium CSL132</name>
    <dbReference type="NCBI Taxonomy" id="1091568"/>
    <lineage>
        <taxon>Bacteria</taxon>
        <taxon>environmental samples</taxon>
    </lineage>
</organism>
<evidence type="ECO:0000313" key="1">
    <source>
        <dbReference type="EMBL" id="AEQ20449.1"/>
    </source>
</evidence>
<reference evidence="1" key="2">
    <citation type="journal article" date="2011" name="J. Bacteriol.">
        <title>Long-chain N-acyl amino acid synthases are linked to the putative PEP-CTERM/exosortase protein-sorting system in Gram-negative bacteria.</title>
        <authorList>
            <person name="Craig J.W."/>
            <person name="Cherry M.A."/>
            <person name="Brady S.F."/>
        </authorList>
    </citation>
    <scope>NUCLEOTIDE SEQUENCE</scope>
</reference>
<reference evidence="1" key="1">
    <citation type="journal article" date="2004" name="Appl. Environ. Microbiol.">
        <title>Long-chain N-acyltyrosine synthases from environmental DNA.</title>
        <authorList>
            <person name="Brady S.F."/>
            <person name="Chao C.J."/>
            <person name="Clardy J."/>
        </authorList>
    </citation>
    <scope>NUCLEOTIDE SEQUENCE</scope>
</reference>
<protein>
    <submittedName>
        <fullName evidence="1">Uncharacterized protein</fullName>
    </submittedName>
</protein>
<dbReference type="EMBL" id="JF429410">
    <property type="protein sequence ID" value="AEQ20449.1"/>
    <property type="molecule type" value="Genomic_DNA"/>
</dbReference>
<name>G4WVJ7_9BACT</name>
<accession>G4WVJ7</accession>
<proteinExistence type="predicted"/>
<dbReference type="AlphaFoldDB" id="G4WVJ7"/>
<sequence length="152" mass="17523">MALGALLETLRVAATGHSPRTEVARRLDMPDEQPTFDIRFVHDPELMPSGLIPFITTCTVQRQSLSTRPLTADQKSMLEASVAPDHQIVWFETPRQRWRVAKLMFHNAKLRLTMREAFEVHRRVIEWNAQFSENKIPDHAVGVDPLMLKPMR</sequence>